<keyword evidence="3" id="KW-1185">Reference proteome</keyword>
<dbReference type="Proteomes" id="UP001154265">
    <property type="component" value="Unassembled WGS sequence"/>
</dbReference>
<evidence type="ECO:0000313" key="2">
    <source>
        <dbReference type="EMBL" id="MDG2990629.1"/>
    </source>
</evidence>
<protein>
    <submittedName>
        <fullName evidence="2">Uncharacterized protein</fullName>
    </submittedName>
</protein>
<evidence type="ECO:0000313" key="3">
    <source>
        <dbReference type="Proteomes" id="UP001154265"/>
    </source>
</evidence>
<evidence type="ECO:0000256" key="1">
    <source>
        <dbReference type="SAM" id="SignalP"/>
    </source>
</evidence>
<reference evidence="2" key="2">
    <citation type="submission" date="2022-01" db="EMBL/GenBank/DDBJ databases">
        <authorList>
            <person name="Zivanovic Y."/>
            <person name="Moreira D."/>
            <person name="Lopez-Garcia P."/>
        </authorList>
    </citation>
    <scope>NUCLEOTIDE SEQUENCE</scope>
    <source>
        <strain evidence="2">G9</strain>
    </source>
</reference>
<accession>A0ABT6EXV3</accession>
<sequence length="140" mass="15374">MKPLQFIGKSLVGGLLLATTFSLPAMAQTLVSDSGLTRIHDYPFPERLLNQGDQLSYTTQVGGRTYRGVITVTHIGRGGVLGWFSDRSTDYAYGCSGDVTIIMLGNNRYRATWKVGGSYSPRVTCLDTGQTFEFNLRRAP</sequence>
<dbReference type="EMBL" id="JAKKUT010000002">
    <property type="protein sequence ID" value="MDG2990629.1"/>
    <property type="molecule type" value="Genomic_DNA"/>
</dbReference>
<proteinExistence type="predicted"/>
<name>A0ABT6EXV3_9SYNE</name>
<organism evidence="2 3">
    <name type="scientific">Candidatus Synechococcus calcipolaris G9</name>
    <dbReference type="NCBI Taxonomy" id="1497997"/>
    <lineage>
        <taxon>Bacteria</taxon>
        <taxon>Bacillati</taxon>
        <taxon>Cyanobacteriota</taxon>
        <taxon>Cyanophyceae</taxon>
        <taxon>Synechococcales</taxon>
        <taxon>Synechococcaceae</taxon>
        <taxon>Synechococcus</taxon>
    </lineage>
</organism>
<reference evidence="2" key="1">
    <citation type="journal article" date="2022" name="Genome Biol. Evol.">
        <title>A New Gene Family Diagnostic for Intracellular Biomineralization of Amorphous Ca Carbonates by Cyanobacteria.</title>
        <authorList>
            <person name="Benzerara K."/>
            <person name="Duprat E."/>
            <person name="Bitard-Feildel T."/>
            <person name="Caumes G."/>
            <person name="Cassier-Chauvat C."/>
            <person name="Chauvat F."/>
            <person name="Dezi M."/>
            <person name="Diop S.I."/>
            <person name="Gaschignard G."/>
            <person name="Gorgen S."/>
            <person name="Gugger M."/>
            <person name="Lopez-Garcia P."/>
            <person name="Millet M."/>
            <person name="Skouri-Panet F."/>
            <person name="Moreira D."/>
            <person name="Callebaut I."/>
        </authorList>
    </citation>
    <scope>NUCLEOTIDE SEQUENCE</scope>
    <source>
        <strain evidence="2">G9</strain>
    </source>
</reference>
<feature type="signal peptide" evidence="1">
    <location>
        <begin position="1"/>
        <end position="27"/>
    </location>
</feature>
<dbReference type="RefSeq" id="WP_277866535.1">
    <property type="nucleotide sequence ID" value="NZ_JAKKUT010000002.1"/>
</dbReference>
<comment type="caution">
    <text evidence="2">The sequence shown here is derived from an EMBL/GenBank/DDBJ whole genome shotgun (WGS) entry which is preliminary data.</text>
</comment>
<keyword evidence="1" id="KW-0732">Signal</keyword>
<feature type="chain" id="PRO_5047177207" evidence="1">
    <location>
        <begin position="28"/>
        <end position="140"/>
    </location>
</feature>
<gene>
    <name evidence="2" type="ORF">L3556_06725</name>
</gene>